<feature type="compositionally biased region" description="Basic and acidic residues" evidence="2">
    <location>
        <begin position="550"/>
        <end position="560"/>
    </location>
</feature>
<dbReference type="InParanoid" id="A0A078A321"/>
<name>A0A078A321_STYLE</name>
<evidence type="ECO:0000313" key="3">
    <source>
        <dbReference type="EMBL" id="CDW76678.1"/>
    </source>
</evidence>
<dbReference type="AlphaFoldDB" id="A0A078A321"/>
<accession>A0A078A321</accession>
<feature type="region of interest" description="Disordered" evidence="2">
    <location>
        <begin position="159"/>
        <end position="179"/>
    </location>
</feature>
<feature type="compositionally biased region" description="Low complexity" evidence="2">
    <location>
        <begin position="159"/>
        <end position="176"/>
    </location>
</feature>
<reference evidence="3 4" key="1">
    <citation type="submission" date="2014-06" db="EMBL/GenBank/DDBJ databases">
        <authorList>
            <person name="Swart Estienne"/>
        </authorList>
    </citation>
    <scope>NUCLEOTIDE SEQUENCE [LARGE SCALE GENOMIC DNA]</scope>
    <source>
        <strain evidence="3 4">130c</strain>
    </source>
</reference>
<sequence>MSSVYSQKTGYSSQSKNTINSQVSNYMNKAKGGGYSKLTQAKTEAQQREILEKLETEKQREKRIIMEKKQREKEKERRMAEERLRKINEENDLLQKKKDQQKEFYTRFLRQTAEQNLKKHEEKQIQNVQQVINNHDRMLAQNNNNRNIYQALNQNSSVNQIQQQQNSQLSQGNVQSKFQSKIPRPAFASQLPLPSRQFNINKPIDSEKEENFISKMNGLDLELSQTKRIFGFQNQSNEQKANNKANPRQIEQSPSIENKVRGLFDRGDLIDSLDLNIGYESIQKLKDGWGFGAAARPKNTLEESKADKFMKDSDLLQKQPKQIQSQTRATIQKQETEEVDLERDSDVEDLLEEEKQVLNDDEMKLLGERVGFAGGRKQEVSNKDWIESSIRQSVSEWKGMFKYNKENQDTLNQPEIINHKPTWIDQQYSKEVNLQKILANNDNKAEIQTQQQDEKIEEDEFTFGQKQKQQDRQLNQTNKNQPQQQQQNKPPVHQKTVRNPSAISRAPKFDDNKSMISKASRASSKSKSSIQHSTSSSIILSKEEELRLAKEKKEQMDKIKKQYSQVGKPKKKREGSQARGDSPTGATTKCTRDEDINIEEFMKDDLRAINREEDRIQRELLNIHKSNIHKHHQVVEKFQIDTKIKNTEELVRKLVNAPAQSQSNAENAYKNEQLLKNKNQLMRPGVSEKLEEQIEESLENLDNLLNNMKSKDPQKREAEILKIGKKYNIDFNLSAEAQENTQSNLIGYSKQVIQSYQQPFNYNDQRNNIGSEQINKGQYIMSNKQQHQSIQQNNQSAQINQISGGKLIEDDHHESININSHSMQKGYCQNNNGSQIVHPQNQGFQFQPFNNASIINNLYSQQQQLQENLNQLMYQQQQRQNLEGEKMGQYVNLTEKGLGSQKGFQQLSDIMRNEKVPMTTGQTVQQVFVRSNRDLIKMRQMVQRQEGPVSSQVEENDYNFDQYKYSEDQIEDSLNGNYNKQIKGQNLVKSVKNDHQINKCQMVAPVVQLQEYGIGDKVKINPKFNMKILFEDD</sequence>
<dbReference type="OrthoDB" id="313605at2759"/>
<feature type="compositionally biased region" description="Polar residues" evidence="2">
    <location>
        <begin position="319"/>
        <end position="333"/>
    </location>
</feature>
<evidence type="ECO:0000313" key="4">
    <source>
        <dbReference type="Proteomes" id="UP000039865"/>
    </source>
</evidence>
<protein>
    <submittedName>
        <fullName evidence="3">Uncharacterized protein</fullName>
    </submittedName>
</protein>
<proteinExistence type="predicted"/>
<feature type="coiled-coil region" evidence="1">
    <location>
        <begin position="855"/>
        <end position="885"/>
    </location>
</feature>
<dbReference type="Proteomes" id="UP000039865">
    <property type="component" value="Unassembled WGS sequence"/>
</dbReference>
<feature type="region of interest" description="Disordered" evidence="2">
    <location>
        <begin position="316"/>
        <end position="345"/>
    </location>
</feature>
<keyword evidence="4" id="KW-1185">Reference proteome</keyword>
<organism evidence="3 4">
    <name type="scientific">Stylonychia lemnae</name>
    <name type="common">Ciliate</name>
    <dbReference type="NCBI Taxonomy" id="5949"/>
    <lineage>
        <taxon>Eukaryota</taxon>
        <taxon>Sar</taxon>
        <taxon>Alveolata</taxon>
        <taxon>Ciliophora</taxon>
        <taxon>Intramacronucleata</taxon>
        <taxon>Spirotrichea</taxon>
        <taxon>Stichotrichia</taxon>
        <taxon>Sporadotrichida</taxon>
        <taxon>Oxytrichidae</taxon>
        <taxon>Stylonychinae</taxon>
        <taxon>Stylonychia</taxon>
    </lineage>
</organism>
<dbReference type="OMA" id="QVEENDY"/>
<feature type="compositionally biased region" description="Low complexity" evidence="2">
    <location>
        <begin position="473"/>
        <end position="494"/>
    </location>
</feature>
<feature type="region of interest" description="Disordered" evidence="2">
    <location>
        <begin position="550"/>
        <end position="593"/>
    </location>
</feature>
<gene>
    <name evidence="3" type="primary">Contig13498.g14403</name>
    <name evidence="3" type="ORF">STYLEM_5639</name>
</gene>
<feature type="compositionally biased region" description="Low complexity" evidence="2">
    <location>
        <begin position="514"/>
        <end position="538"/>
    </location>
</feature>
<keyword evidence="1" id="KW-0175">Coiled coil</keyword>
<evidence type="ECO:0000256" key="2">
    <source>
        <dbReference type="SAM" id="MobiDB-lite"/>
    </source>
</evidence>
<feature type="region of interest" description="Disordered" evidence="2">
    <location>
        <begin position="445"/>
        <end position="538"/>
    </location>
</feature>
<evidence type="ECO:0000256" key="1">
    <source>
        <dbReference type="SAM" id="Coils"/>
    </source>
</evidence>
<dbReference type="EMBL" id="CCKQ01005443">
    <property type="protein sequence ID" value="CDW76678.1"/>
    <property type="molecule type" value="Genomic_DNA"/>
</dbReference>
<feature type="coiled-coil region" evidence="1">
    <location>
        <begin position="44"/>
        <end position="138"/>
    </location>
</feature>